<gene>
    <name evidence="6" type="ORF">TPAB3V08_LOCUS9918</name>
</gene>
<dbReference type="EC" id="3.5.1.2" evidence="3"/>
<evidence type="ECO:0000313" key="7">
    <source>
        <dbReference type="Proteomes" id="UP001153148"/>
    </source>
</evidence>
<comment type="subunit">
    <text evidence="2">Homotetramer.</text>
</comment>
<dbReference type="Proteomes" id="UP001153148">
    <property type="component" value="Unassembled WGS sequence"/>
</dbReference>
<dbReference type="PANTHER" id="PTHR12544">
    <property type="entry name" value="GLUTAMINASE"/>
    <property type="match status" value="1"/>
</dbReference>
<name>A0ABN7PBK1_TIMPD</name>
<evidence type="ECO:0000256" key="2">
    <source>
        <dbReference type="ARBA" id="ARBA00011881"/>
    </source>
</evidence>
<evidence type="ECO:0000256" key="5">
    <source>
        <dbReference type="ARBA" id="ARBA00049534"/>
    </source>
</evidence>
<accession>A0ABN7PBK1</accession>
<evidence type="ECO:0000256" key="4">
    <source>
        <dbReference type="ARBA" id="ARBA00022801"/>
    </source>
</evidence>
<comment type="similarity">
    <text evidence="1">Belongs to the glutaminase family.</text>
</comment>
<evidence type="ECO:0000313" key="6">
    <source>
        <dbReference type="EMBL" id="CAG2062970.1"/>
    </source>
</evidence>
<sequence length="216" mass="23536">MVNAGAIMVCALLQTLVKPKMTLPEKFDFLLNYLRRMAGGESIEFNNDVFMSERDHADRNYALGFLMSEYKCFPEGSALQECMDFYFQSCSVEVTCDSMVVIAGTLANGGVCPITDEAVLCPGTIRNVLSLMHSCGMYDFSGQFAFKVGLPAKSGVCGAMLIVVPGVMGICTWSPPLDSLGNSVRGVQFCEVREGLAPLICMCIVETTRLVGCIWR</sequence>
<dbReference type="InterPro" id="IPR015868">
    <property type="entry name" value="Glutaminase"/>
</dbReference>
<keyword evidence="4" id="KW-0378">Hydrolase</keyword>
<reference evidence="6" key="1">
    <citation type="submission" date="2021-03" db="EMBL/GenBank/DDBJ databases">
        <authorList>
            <person name="Tran Van P."/>
        </authorList>
    </citation>
    <scope>NUCLEOTIDE SEQUENCE</scope>
</reference>
<evidence type="ECO:0000256" key="1">
    <source>
        <dbReference type="ARBA" id="ARBA00011076"/>
    </source>
</evidence>
<keyword evidence="7" id="KW-1185">Reference proteome</keyword>
<proteinExistence type="inferred from homology"/>
<comment type="caution">
    <text evidence="6">The sequence shown here is derived from an EMBL/GenBank/DDBJ whole genome shotgun (WGS) entry which is preliminary data.</text>
</comment>
<dbReference type="Gene3D" id="3.40.710.10">
    <property type="entry name" value="DD-peptidase/beta-lactamase superfamily"/>
    <property type="match status" value="1"/>
</dbReference>
<evidence type="ECO:0000256" key="3">
    <source>
        <dbReference type="ARBA" id="ARBA00012918"/>
    </source>
</evidence>
<dbReference type="InterPro" id="IPR012338">
    <property type="entry name" value="Beta-lactam/transpept-like"/>
</dbReference>
<organism evidence="6 7">
    <name type="scientific">Timema podura</name>
    <name type="common">Walking stick</name>
    <dbReference type="NCBI Taxonomy" id="61482"/>
    <lineage>
        <taxon>Eukaryota</taxon>
        <taxon>Metazoa</taxon>
        <taxon>Ecdysozoa</taxon>
        <taxon>Arthropoda</taxon>
        <taxon>Hexapoda</taxon>
        <taxon>Insecta</taxon>
        <taxon>Pterygota</taxon>
        <taxon>Neoptera</taxon>
        <taxon>Polyneoptera</taxon>
        <taxon>Phasmatodea</taxon>
        <taxon>Timematodea</taxon>
        <taxon>Timematoidea</taxon>
        <taxon>Timematidae</taxon>
        <taxon>Timema</taxon>
    </lineage>
</organism>
<protein>
    <recommendedName>
        <fullName evidence="3">glutaminase</fullName>
        <ecNumber evidence="3">3.5.1.2</ecNumber>
    </recommendedName>
</protein>
<comment type="catalytic activity">
    <reaction evidence="5">
        <text>L-glutamine + H2O = L-glutamate + NH4(+)</text>
        <dbReference type="Rhea" id="RHEA:15889"/>
        <dbReference type="ChEBI" id="CHEBI:15377"/>
        <dbReference type="ChEBI" id="CHEBI:28938"/>
        <dbReference type="ChEBI" id="CHEBI:29985"/>
        <dbReference type="ChEBI" id="CHEBI:58359"/>
        <dbReference type="EC" id="3.5.1.2"/>
    </reaction>
</comment>
<dbReference type="Pfam" id="PF04960">
    <property type="entry name" value="Glutaminase"/>
    <property type="match status" value="1"/>
</dbReference>
<dbReference type="SUPFAM" id="SSF56601">
    <property type="entry name" value="beta-lactamase/transpeptidase-like"/>
    <property type="match status" value="1"/>
</dbReference>
<dbReference type="EMBL" id="CAJPIN010023501">
    <property type="protein sequence ID" value="CAG2062970.1"/>
    <property type="molecule type" value="Genomic_DNA"/>
</dbReference>
<dbReference type="PANTHER" id="PTHR12544:SF29">
    <property type="entry name" value="GLUTAMINASE"/>
    <property type="match status" value="1"/>
</dbReference>